<evidence type="ECO:0000256" key="1">
    <source>
        <dbReference type="SAM" id="MobiDB-lite"/>
    </source>
</evidence>
<evidence type="ECO:0000313" key="2">
    <source>
        <dbReference type="EMBL" id="CDM29020.1"/>
    </source>
</evidence>
<feature type="region of interest" description="Disordered" evidence="1">
    <location>
        <begin position="1"/>
        <end position="71"/>
    </location>
</feature>
<dbReference type="EMBL" id="HG792015">
    <property type="protein sequence ID" value="CDM29020.1"/>
    <property type="molecule type" value="Genomic_DNA"/>
</dbReference>
<accession>W6PYB7</accession>
<protein>
    <submittedName>
        <fullName evidence="2">Genomic scaffold, ProqFM164S01</fullName>
    </submittedName>
</protein>
<evidence type="ECO:0000313" key="3">
    <source>
        <dbReference type="Proteomes" id="UP000030686"/>
    </source>
</evidence>
<dbReference type="Proteomes" id="UP000030686">
    <property type="component" value="Unassembled WGS sequence"/>
</dbReference>
<gene>
    <name evidence="2" type="ORF">PROQFM164_S01g002831</name>
</gene>
<keyword evidence="3" id="KW-1185">Reference proteome</keyword>
<reference evidence="2" key="1">
    <citation type="journal article" date="2014" name="Nat. Commun.">
        <title>Multiple recent horizontal transfers of a large genomic region in cheese making fungi.</title>
        <authorList>
            <person name="Cheeseman K."/>
            <person name="Ropars J."/>
            <person name="Renault P."/>
            <person name="Dupont J."/>
            <person name="Gouzy J."/>
            <person name="Branca A."/>
            <person name="Abraham A.L."/>
            <person name="Ceppi M."/>
            <person name="Conseiller E."/>
            <person name="Debuchy R."/>
            <person name="Malagnac F."/>
            <person name="Goarin A."/>
            <person name="Silar P."/>
            <person name="Lacoste S."/>
            <person name="Sallet E."/>
            <person name="Bensimon A."/>
            <person name="Giraud T."/>
            <person name="Brygoo Y."/>
        </authorList>
    </citation>
    <scope>NUCLEOTIDE SEQUENCE [LARGE SCALE GENOMIC DNA]</scope>
    <source>
        <strain evidence="2">FM164</strain>
    </source>
</reference>
<feature type="compositionally biased region" description="Basic and acidic residues" evidence="1">
    <location>
        <begin position="1"/>
        <end position="11"/>
    </location>
</feature>
<dbReference type="AlphaFoldDB" id="W6PYB7"/>
<proteinExistence type="predicted"/>
<name>W6PYB7_PENRF</name>
<sequence>MIHLGESKSEKSCSFSAAQEPPPALDGSNINVESEQRQTQNGRASPEQAGPLSRIPRAAESGRAGTNADSI</sequence>
<organism evidence="2 3">
    <name type="scientific">Penicillium roqueforti (strain FM164)</name>
    <dbReference type="NCBI Taxonomy" id="1365484"/>
    <lineage>
        <taxon>Eukaryota</taxon>
        <taxon>Fungi</taxon>
        <taxon>Dikarya</taxon>
        <taxon>Ascomycota</taxon>
        <taxon>Pezizomycotina</taxon>
        <taxon>Eurotiomycetes</taxon>
        <taxon>Eurotiomycetidae</taxon>
        <taxon>Eurotiales</taxon>
        <taxon>Aspergillaceae</taxon>
        <taxon>Penicillium</taxon>
    </lineage>
</organism>
<feature type="compositionally biased region" description="Polar residues" evidence="1">
    <location>
        <begin position="28"/>
        <end position="43"/>
    </location>
</feature>